<evidence type="ECO:0000256" key="1">
    <source>
        <dbReference type="SAM" id="MobiDB-lite"/>
    </source>
</evidence>
<organism evidence="2 3">
    <name type="scientific">Lactuca virosa</name>
    <dbReference type="NCBI Taxonomy" id="75947"/>
    <lineage>
        <taxon>Eukaryota</taxon>
        <taxon>Viridiplantae</taxon>
        <taxon>Streptophyta</taxon>
        <taxon>Embryophyta</taxon>
        <taxon>Tracheophyta</taxon>
        <taxon>Spermatophyta</taxon>
        <taxon>Magnoliopsida</taxon>
        <taxon>eudicotyledons</taxon>
        <taxon>Gunneridae</taxon>
        <taxon>Pentapetalae</taxon>
        <taxon>asterids</taxon>
        <taxon>campanulids</taxon>
        <taxon>Asterales</taxon>
        <taxon>Asteraceae</taxon>
        <taxon>Cichorioideae</taxon>
        <taxon>Cichorieae</taxon>
        <taxon>Lactucinae</taxon>
        <taxon>Lactuca</taxon>
    </lineage>
</organism>
<proteinExistence type="predicted"/>
<name>A0AAU9N940_9ASTR</name>
<evidence type="ECO:0000313" key="2">
    <source>
        <dbReference type="EMBL" id="CAH1433713.1"/>
    </source>
</evidence>
<feature type="region of interest" description="Disordered" evidence="1">
    <location>
        <begin position="14"/>
        <end position="37"/>
    </location>
</feature>
<dbReference type="Proteomes" id="UP001157418">
    <property type="component" value="Unassembled WGS sequence"/>
</dbReference>
<protein>
    <submittedName>
        <fullName evidence="2">Uncharacterized protein</fullName>
    </submittedName>
</protein>
<dbReference type="AlphaFoldDB" id="A0AAU9N940"/>
<accession>A0AAU9N940</accession>
<gene>
    <name evidence="2" type="ORF">LVIROSA_LOCUS20291</name>
</gene>
<keyword evidence="3" id="KW-1185">Reference proteome</keyword>
<evidence type="ECO:0000313" key="3">
    <source>
        <dbReference type="Proteomes" id="UP001157418"/>
    </source>
</evidence>
<dbReference type="EMBL" id="CAKMRJ010003334">
    <property type="protein sequence ID" value="CAH1433713.1"/>
    <property type="molecule type" value="Genomic_DNA"/>
</dbReference>
<comment type="caution">
    <text evidence="2">The sequence shown here is derived from an EMBL/GenBank/DDBJ whole genome shotgun (WGS) entry which is preliminary data.</text>
</comment>
<sequence length="86" mass="9506">MKSNVSLSHLSCNTTVGVTGDRTSTSPSPDERFSDSFHRPPDLISPYPKLRFYYIWSKRPPYVVVCSGACVMDSRLSGSEAVNVYG</sequence>
<feature type="compositionally biased region" description="Polar residues" evidence="1">
    <location>
        <begin position="14"/>
        <end position="28"/>
    </location>
</feature>
<reference evidence="2 3" key="1">
    <citation type="submission" date="2022-01" db="EMBL/GenBank/DDBJ databases">
        <authorList>
            <person name="Xiong W."/>
            <person name="Schranz E."/>
        </authorList>
    </citation>
    <scope>NUCLEOTIDE SEQUENCE [LARGE SCALE GENOMIC DNA]</scope>
</reference>